<organism evidence="2 3">
    <name type="scientific">Streptomyces phage FlowerPower</name>
    <dbReference type="NCBI Taxonomy" id="2182408"/>
    <lineage>
        <taxon>Viruses</taxon>
        <taxon>Duplodnaviria</taxon>
        <taxon>Heunggongvirae</taxon>
        <taxon>Uroviricota</taxon>
        <taxon>Caudoviricetes</taxon>
        <taxon>Beephvirinae</taxon>
        <taxon>Flowerpowervirus</taxon>
        <taxon>Flowerpowervirus flowerpower</taxon>
    </lineage>
</organism>
<proteinExistence type="predicted"/>
<dbReference type="EMBL" id="MH155868">
    <property type="protein sequence ID" value="AWN05103.1"/>
    <property type="molecule type" value="Genomic_DNA"/>
</dbReference>
<reference evidence="2 3" key="1">
    <citation type="submission" date="2018-04" db="EMBL/GenBank/DDBJ databases">
        <authorList>
            <person name="Richter O.R."/>
            <person name="Sprando J."/>
            <person name="Abi J.R."/>
            <person name="Abidin Z.U."/>
            <person name="Aboumatar N."/>
            <person name="Aguilar F.A."/>
            <person name="Ahmed M."/>
            <person name="Aklilu M."/>
            <person name="Ali S.Z."/>
            <person name="Araia S."/>
            <person name="Asbury H."/>
            <person name="Atkinson A.N."/>
            <person name="Azam A.M."/>
            <person name="Bell J.L."/>
            <person name="Bhagat S."/>
            <person name="Bhatti J.A."/>
            <person name="Bhavsar J."/>
            <person name="Blocker D."/>
            <person name="Bonhomme B."/>
            <person name="Buker C.Y."/>
            <person name="Burnett T.D."/>
            <person name="Campbell R.L."/>
            <person name="Campbell S.M."/>
            <person name="Carinugan C.L."/>
            <person name="Chan P.R."/>
            <person name="Chen S."/>
            <person name="Dahne M."/>
            <person name="Dang V.Q."/>
            <person name="Ding J.R."/>
            <person name="Dunn G.L."/>
            <person name="Flores O.S."/>
            <person name="Frank D.N."/>
            <person name="Gonzalez N."/>
            <person name="Goryunova E."/>
            <person name="Hoang T."/>
            <person name="Hollenhorst D."/>
            <person name="Hora A.B."/>
            <person name="Hutchison A.S."/>
            <person name="Huynh A."/>
            <person name="Jani A."/>
            <person name="Jawed T."/>
            <person name="Jeffries M.J."/>
            <person name="Jian G.M."/>
            <person name="Joshi C."/>
            <person name="Kallab S."/>
            <person name="Kang L."/>
            <person name="Khan A."/>
            <person name="Klontz C.M."/>
            <person name="Koert M."/>
            <person name="Lagasca A."/>
            <person name="Lakhani A."/>
            <person name="Larsen A."/>
            <person name="Le A."/>
            <person name="Lee D.Y."/>
            <person name="Lembirik S."/>
            <person name="Lenus S."/>
            <person name="Lesniewski A.M."/>
            <person name="Lu W."/>
            <person name="Mamarakhimova Z."/>
            <person name="Mason S."/>
            <person name="Mathew L.K."/>
            <person name="Mattson C.L."/>
            <person name="Mian U.H."/>
            <person name="Morcos G.S."/>
            <person name="Muhler C.W."/>
            <person name="Naeem N.-U.-A."/>
            <person name="Namagiri S."/>
            <person name="Nassehi T."/>
            <person name="Nazarian M."/>
            <person name="Neal R.A."/>
            <person name="Negash K."/>
            <person name="Ngaleu B.J."/>
            <person name="Nguyen B.T."/>
            <person name="Nguyen K.V."/>
            <person name="Odili J.C."/>
            <person name="Ogletree A."/>
            <person name="Okojie E."/>
            <person name="Olajide T.E."/>
            <person name="Onwukwe C.S."/>
            <person name="Ozako O."/>
            <person name="Pakala M."/>
            <person name="Patel P."/>
            <person name="Patel H.J."/>
            <person name="Patel R."/>
            <person name="Paudel H."/>
            <person name="Pikounis A.J."/>
            <person name="Qazi M.A."/>
            <person name="Quiroz J.N."/>
            <person name="Ramachandran P.N."/>
            <person name="Rashford R.L."/>
            <person name="Rivera J."/>
            <person name="Romero F.D."/>
            <person name="Saba P.A."/>
            <person name="Sabu R.L."/>
            <person name="Saeed O.S."/>
            <person name="Saraf S."/>
            <person name="Scarano A.L."/>
            <person name="Sciandra C."/>
            <person name="Shakarov P."/>
            <person name="Sharma A."/>
            <person name="Singh K."/>
            <person name="Singh S."/>
            <person name="Spindler S.E."/>
            <person name="Szymanik K.H."/>
            <person name="Tahir M."/>
            <person name="Tchuinte L.U."/>
            <person name="Thakkar V."/>
            <person name="Tombo Z.B."/>
            <person name="Touma A."/>
            <person name="Tran J.N."/>
            <person name="Tran N."/>
            <person name="Truong D.H."/>
            <person name="Turner M.D."/>
            <person name="Vidmar M."/>
            <person name="Vuong K."/>
            <person name="Wilson B."/>
            <person name="Xie C.L."/>
            <person name="Yasinova A.G."/>
            <person name="Yu A.M."/>
            <person name="Zolnerowich N."/>
            <person name="Cortez R."/>
            <person name="Greis H.L."/>
            <person name="Lee M."/>
            <person name="Mantzavinos A."/>
            <person name="Mohamed I.R."/>
            <person name="Patel P."/>
            <person name="Puglisi K.M."/>
            <person name="Bhattacharya M."/>
            <person name="Correa-Mendez M."/>
            <person name="Fabian M."/>
            <person name="Reger N."/>
            <person name="Tran K."/>
            <person name="Erill I."/>
            <person name="Caruso S.M."/>
            <person name="Garlena R.A."/>
            <person name="Russell D.A."/>
            <person name="Pope W.H."/>
            <person name="Jacobs-Sera D."/>
            <person name="Hatfull G.F."/>
        </authorList>
    </citation>
    <scope>NUCLEOTIDE SEQUENCE [LARGE SCALE GENOMIC DNA]</scope>
</reference>
<dbReference type="Gene3D" id="3.40.50.300">
    <property type="entry name" value="P-loop containing nucleotide triphosphate hydrolases"/>
    <property type="match status" value="1"/>
</dbReference>
<accession>A0A2U8UNB6</accession>
<dbReference type="KEGG" id="vg:55608298"/>
<protein>
    <submittedName>
        <fullName evidence="2">Terminase</fullName>
    </submittedName>
</protein>
<keyword evidence="3" id="KW-1185">Reference proteome</keyword>
<gene>
    <name evidence="2" type="primary">1</name>
    <name evidence="2" type="ORF">SEA_FLOWERPOWER_1</name>
</gene>
<feature type="region of interest" description="Disordered" evidence="1">
    <location>
        <begin position="1"/>
        <end position="34"/>
    </location>
</feature>
<dbReference type="InterPro" id="IPR027417">
    <property type="entry name" value="P-loop_NTPase"/>
</dbReference>
<dbReference type="RefSeq" id="YP_009838058.1">
    <property type="nucleotide sequence ID" value="NC_048706.1"/>
</dbReference>
<name>A0A2U8UNB6_9CAUD</name>
<evidence type="ECO:0000313" key="3">
    <source>
        <dbReference type="Proteomes" id="UP000247075"/>
    </source>
</evidence>
<evidence type="ECO:0000313" key="2">
    <source>
        <dbReference type="EMBL" id="AWN05103.1"/>
    </source>
</evidence>
<evidence type="ECO:0000256" key="1">
    <source>
        <dbReference type="SAM" id="MobiDB-lite"/>
    </source>
</evidence>
<dbReference type="Proteomes" id="UP000247075">
    <property type="component" value="Segment"/>
</dbReference>
<sequence>MAKVYVTDDGRQLKSDPRKAPRARTGLKQAQKNKLSDTQVRKQTFIKYVKNGKSIKEACQDMGLTEAQYKYLRQSDVNFRDEMDRLRNLTAASSDAEENRANIAPFEDWCEEYLDTKLFNHHLQWVDLLEGREPRNLHENQTYIPGEPEFLLINTPPEHAKSTTITMNYVTYRICQDPNIRVIIVSQTQEMAKRFLRGIKDRLASENRNYQKLQIDFGPEGGFDDGAAAWTADSIYVSSSTRDSGEKDPTVQALGIGGHIYGSRADLIILDDCVTGKNAHEYEKQMDWLQREVYNRLSYPGGRILLVGTRLAPVDLYGEIIKDDYYGEEQSPWTYLTQPAVLEFAEDVKDWKTLWPKTNRPPVSVAGRQLVEQYEDGLWPMWTGEALRKRRASMSPRNWALVYMQESVIEDAIFPVKAVTGSVDGMRAAGLMQRGAPGHRSNGMDGLYVVGGFDPAMTGHSAAVVMGVDRFSGERWVLDLWSKGNLKPDDIFDKIKELTIKYGINEWRIEKNAMNLMVTQNREIRNFLGSRGCLLREHFTGNNKWDADFGVASMSVLFDGWESGKQLIHLPSRSSGEGVKMLIEQLTTWEPLPPGVKTKKKTDLVMALWFAEIRARELIGEGDNVFHVSNEYQSSRDKERTITIDLDYMAQANQQEVGGWWQ</sequence>
<dbReference type="GeneID" id="55608298"/>
<feature type="compositionally biased region" description="Basic and acidic residues" evidence="1">
    <location>
        <begin position="1"/>
        <end position="19"/>
    </location>
</feature>
<dbReference type="Gene3D" id="3.30.420.240">
    <property type="match status" value="1"/>
</dbReference>